<dbReference type="SMART" id="SM01388">
    <property type="entry name" value="Mob1_phocein"/>
    <property type="match status" value="1"/>
</dbReference>
<feature type="binding site" evidence="1">
    <location>
        <position position="136"/>
    </location>
    <ligand>
        <name>Zn(2+)</name>
        <dbReference type="ChEBI" id="CHEBI:29105"/>
    </ligand>
</feature>
<reference evidence="3" key="1">
    <citation type="submission" date="2018-01" db="EMBL/GenBank/DDBJ databases">
        <title>An insight into the sialome of Amazonian anophelines.</title>
        <authorList>
            <person name="Ribeiro J.M."/>
            <person name="Scarpassa V."/>
            <person name="Calvo E."/>
        </authorList>
    </citation>
    <scope>NUCLEOTIDE SEQUENCE</scope>
    <source>
        <tissue evidence="3">Salivary glands</tissue>
    </source>
</reference>
<dbReference type="SUPFAM" id="SSF101152">
    <property type="entry name" value="Mob1/phocein"/>
    <property type="match status" value="1"/>
</dbReference>
<feature type="region of interest" description="Disordered" evidence="2">
    <location>
        <begin position="415"/>
        <end position="451"/>
    </location>
</feature>
<proteinExistence type="predicted"/>
<dbReference type="Gene3D" id="1.20.140.30">
    <property type="entry name" value="MOB kinase activator"/>
    <property type="match status" value="1"/>
</dbReference>
<feature type="binding site" evidence="1">
    <location>
        <position position="211"/>
    </location>
    <ligand>
        <name>Zn(2+)</name>
        <dbReference type="ChEBI" id="CHEBI:29105"/>
    </ligand>
</feature>
<dbReference type="PANTHER" id="PTHR22599">
    <property type="entry name" value="MPS ONE BINDER KINASE ACTIVATOR-LIKE MOB"/>
    <property type="match status" value="1"/>
</dbReference>
<dbReference type="EMBL" id="GGFJ01004587">
    <property type="protein sequence ID" value="MBW53728.1"/>
    <property type="molecule type" value="Transcribed_RNA"/>
</dbReference>
<protein>
    <submittedName>
        <fullName evidence="3">Putative cell cycle-associated protein mob1-1</fullName>
    </submittedName>
</protein>
<evidence type="ECO:0000256" key="2">
    <source>
        <dbReference type="SAM" id="MobiDB-lite"/>
    </source>
</evidence>
<accession>A0A2M4BLR6</accession>
<evidence type="ECO:0000256" key="1">
    <source>
        <dbReference type="PIRSR" id="PIRSR605301-1"/>
    </source>
</evidence>
<feature type="binding site" evidence="1">
    <location>
        <position position="131"/>
    </location>
    <ligand>
        <name>Zn(2+)</name>
        <dbReference type="ChEBI" id="CHEBI:29105"/>
    </ligand>
</feature>
<feature type="compositionally biased region" description="Gly residues" evidence="2">
    <location>
        <begin position="474"/>
        <end position="491"/>
    </location>
</feature>
<dbReference type="Pfam" id="PF03637">
    <property type="entry name" value="Mob1_phocein"/>
    <property type="match status" value="1"/>
</dbReference>
<keyword evidence="1" id="KW-0479">Metal-binding</keyword>
<organism evidence="3">
    <name type="scientific">Anopheles marajoara</name>
    <dbReference type="NCBI Taxonomy" id="58244"/>
    <lineage>
        <taxon>Eukaryota</taxon>
        <taxon>Metazoa</taxon>
        <taxon>Ecdysozoa</taxon>
        <taxon>Arthropoda</taxon>
        <taxon>Hexapoda</taxon>
        <taxon>Insecta</taxon>
        <taxon>Pterygota</taxon>
        <taxon>Neoptera</taxon>
        <taxon>Endopterygota</taxon>
        <taxon>Diptera</taxon>
        <taxon>Nematocera</taxon>
        <taxon>Culicoidea</taxon>
        <taxon>Culicidae</taxon>
        <taxon>Anophelinae</taxon>
        <taxon>Anopheles</taxon>
    </lineage>
</organism>
<dbReference type="InterPro" id="IPR036703">
    <property type="entry name" value="MOB_kinase_act_sf"/>
</dbReference>
<feature type="region of interest" description="Disordered" evidence="2">
    <location>
        <begin position="474"/>
        <end position="501"/>
    </location>
</feature>
<sequence>MKSVDERAPSSDKLGLIECILYLRKPMWQVGIVPAKLTDALGSLVRYAQESLNIFFCPTKARRKERDGDSNQGDTKLYLEEGLLERKLPDADLRLLVDLPAGLDYNEWLASHTLALFEHVNLVYGTISEFCTTSGCPDMTGPGTRMYLWFDEKGKKTRVAAPQYIDYVMTFTQKTVSDESIFPTKYANEFPSSFESIARKIVRLLFHVIAHLYAAHFREVALLGLHAHLNLTFAHLTAFHRRYNLIESKETEVLRDLEIALRLTDDPTAAVDKDSSASIVSTTVSSSSSSSTGATNANSNNNNNNNSSNNHNATICSSSSNSSTASSSPPLLLPGSATNQTTAGNHTNNACSSSSSPNIGRCAENNNSSSSDNAPFGAGATLIDGDATAQPICKQPLESGGSSCVVNSCSNHHHPPGSGAGGNPILGGKDQQQQQHHHHQHMMMQSSCGGSGSSTGSVGVVGCGVGYSVVAGSGGGGGGGTGGGGAGGGGSASAANAQPTA</sequence>
<keyword evidence="1" id="KW-0862">Zinc</keyword>
<evidence type="ECO:0000313" key="3">
    <source>
        <dbReference type="EMBL" id="MBW53728.1"/>
    </source>
</evidence>
<feature type="region of interest" description="Disordered" evidence="2">
    <location>
        <begin position="283"/>
        <end position="377"/>
    </location>
</feature>
<feature type="binding site" evidence="1">
    <location>
        <position position="216"/>
    </location>
    <ligand>
        <name>Zn(2+)</name>
        <dbReference type="ChEBI" id="CHEBI:29105"/>
    </ligand>
</feature>
<feature type="compositionally biased region" description="Polar residues" evidence="2">
    <location>
        <begin position="339"/>
        <end position="358"/>
    </location>
</feature>
<dbReference type="AlphaFoldDB" id="A0A2M4BLR6"/>
<name>A0A2M4BLR6_9DIPT</name>
<feature type="compositionally biased region" description="Low complexity" evidence="2">
    <location>
        <begin position="283"/>
        <end position="338"/>
    </location>
</feature>
<dbReference type="InterPro" id="IPR005301">
    <property type="entry name" value="MOB_kinase_act_fam"/>
</dbReference>